<dbReference type="AlphaFoldDB" id="A0A6S6TDY2"/>
<feature type="non-terminal residue" evidence="2">
    <location>
        <position position="1"/>
    </location>
</feature>
<keyword evidence="1" id="KW-0812">Transmembrane</keyword>
<gene>
    <name evidence="2" type="ORF">HELGO_WM47481</name>
</gene>
<evidence type="ECO:0000313" key="2">
    <source>
        <dbReference type="EMBL" id="CAA6816427.1"/>
    </source>
</evidence>
<dbReference type="EMBL" id="CACVAR010000264">
    <property type="protein sequence ID" value="CAA6816427.1"/>
    <property type="molecule type" value="Genomic_DNA"/>
</dbReference>
<name>A0A6S6TDY2_9BACT</name>
<dbReference type="SUPFAM" id="SSF103473">
    <property type="entry name" value="MFS general substrate transporter"/>
    <property type="match status" value="1"/>
</dbReference>
<feature type="transmembrane region" description="Helical" evidence="1">
    <location>
        <begin position="55"/>
        <end position="81"/>
    </location>
</feature>
<feature type="transmembrane region" description="Helical" evidence="1">
    <location>
        <begin position="93"/>
        <end position="115"/>
    </location>
</feature>
<feature type="transmembrane region" description="Helical" evidence="1">
    <location>
        <begin position="15"/>
        <end position="35"/>
    </location>
</feature>
<reference evidence="2" key="1">
    <citation type="submission" date="2020-01" db="EMBL/GenBank/DDBJ databases">
        <authorList>
            <person name="Meier V. D."/>
            <person name="Meier V D."/>
        </authorList>
    </citation>
    <scope>NUCLEOTIDE SEQUENCE</scope>
    <source>
        <strain evidence="2">HLG_WM_MAG_03</strain>
    </source>
</reference>
<dbReference type="Gene3D" id="1.20.1250.20">
    <property type="entry name" value="MFS general substrate transporter like domains"/>
    <property type="match status" value="1"/>
</dbReference>
<protein>
    <submittedName>
        <fullName evidence="2">MFS transporter</fullName>
    </submittedName>
</protein>
<proteinExistence type="predicted"/>
<keyword evidence="1" id="KW-1133">Transmembrane helix</keyword>
<dbReference type="Pfam" id="PF13347">
    <property type="entry name" value="MFS_2"/>
    <property type="match status" value="1"/>
</dbReference>
<evidence type="ECO:0000256" key="1">
    <source>
        <dbReference type="SAM" id="Phobius"/>
    </source>
</evidence>
<dbReference type="InterPro" id="IPR036259">
    <property type="entry name" value="MFS_trans_sf"/>
</dbReference>
<accession>A0A6S6TDY2</accession>
<sequence length="122" mass="12997">SLFFAFVPFLGTGDFNAFLFITIFTGFSLGADMALPASIQADVAQEAKKEVSGTLFGFFAMLTKLALALGVGVSFGILGLFDFSTENPTADSLIVLALLYALLPIVLKVVAIFLLSKYKETV</sequence>
<keyword evidence="1" id="KW-0472">Membrane</keyword>
<organism evidence="2">
    <name type="scientific">uncultured Sulfurovum sp</name>
    <dbReference type="NCBI Taxonomy" id="269237"/>
    <lineage>
        <taxon>Bacteria</taxon>
        <taxon>Pseudomonadati</taxon>
        <taxon>Campylobacterota</taxon>
        <taxon>Epsilonproteobacteria</taxon>
        <taxon>Campylobacterales</taxon>
        <taxon>Sulfurovaceae</taxon>
        <taxon>Sulfurovum</taxon>
        <taxon>environmental samples</taxon>
    </lineage>
</organism>